<accession>A0A6A6CFR5</accession>
<sequence>MRTPYSPLKAQTALSLAQKEGEPEITFGEDNEYYSGMADSLTRNEAKAEAEKDSESDSGGDIIPGPNNRRAPGTSNAVSQKADEDIIETQLHMIHASLLIHKPDGSIKWNAASEINPFISPDSPLYKSGGPVLRVQESLSWTMDIMLCCRARCTFCAQVFGPEDTDQDRRNAAEGAEQVELNGEKSPYRGLPFVHTKDLSKRKGGRLFMPAEGEGEWGLEGVEKTRVIEALFIVASRKTRLRCLACVVDRCQVCKEAKEEADRRVGERRATGPKRKKTVVDDTLDDEIRVGGPGGGARDAAEMEEQVVVDADGGVLREYVSAEASPERPMGGVSSKSKGKRKLMA</sequence>
<feature type="compositionally biased region" description="Basic and acidic residues" evidence="1">
    <location>
        <begin position="42"/>
        <end position="55"/>
    </location>
</feature>
<gene>
    <name evidence="2" type="ORF">M409DRAFT_24468</name>
</gene>
<feature type="region of interest" description="Disordered" evidence="1">
    <location>
        <begin position="1"/>
        <end position="81"/>
    </location>
</feature>
<reference evidence="2" key="1">
    <citation type="journal article" date="2020" name="Stud. Mycol.">
        <title>101 Dothideomycetes genomes: a test case for predicting lifestyles and emergence of pathogens.</title>
        <authorList>
            <person name="Haridas S."/>
            <person name="Albert R."/>
            <person name="Binder M."/>
            <person name="Bloem J."/>
            <person name="Labutti K."/>
            <person name="Salamov A."/>
            <person name="Andreopoulos B."/>
            <person name="Baker S."/>
            <person name="Barry K."/>
            <person name="Bills G."/>
            <person name="Bluhm B."/>
            <person name="Cannon C."/>
            <person name="Castanera R."/>
            <person name="Culley D."/>
            <person name="Daum C."/>
            <person name="Ezra D."/>
            <person name="Gonzalez J."/>
            <person name="Henrissat B."/>
            <person name="Kuo A."/>
            <person name="Liang C."/>
            <person name="Lipzen A."/>
            <person name="Lutzoni F."/>
            <person name="Magnuson J."/>
            <person name="Mondo S."/>
            <person name="Nolan M."/>
            <person name="Ohm R."/>
            <person name="Pangilinan J."/>
            <person name="Park H.-J."/>
            <person name="Ramirez L."/>
            <person name="Alfaro M."/>
            <person name="Sun H."/>
            <person name="Tritt A."/>
            <person name="Yoshinaga Y."/>
            <person name="Zwiers L.-H."/>
            <person name="Turgeon B."/>
            <person name="Goodwin S."/>
            <person name="Spatafora J."/>
            <person name="Crous P."/>
            <person name="Grigoriev I."/>
        </authorList>
    </citation>
    <scope>NUCLEOTIDE SEQUENCE</scope>
    <source>
        <strain evidence="2">ATCC 36951</strain>
    </source>
</reference>
<protein>
    <submittedName>
        <fullName evidence="2">Uncharacterized protein</fullName>
    </submittedName>
</protein>
<dbReference type="EMBL" id="ML993601">
    <property type="protein sequence ID" value="KAF2165080.1"/>
    <property type="molecule type" value="Genomic_DNA"/>
</dbReference>
<proteinExistence type="predicted"/>
<evidence type="ECO:0000256" key="1">
    <source>
        <dbReference type="SAM" id="MobiDB-lite"/>
    </source>
</evidence>
<evidence type="ECO:0000313" key="3">
    <source>
        <dbReference type="Proteomes" id="UP000799537"/>
    </source>
</evidence>
<keyword evidence="3" id="KW-1185">Reference proteome</keyword>
<dbReference type="RefSeq" id="XP_033665969.1">
    <property type="nucleotide sequence ID" value="XM_033807254.1"/>
</dbReference>
<dbReference type="AlphaFoldDB" id="A0A6A6CFR5"/>
<dbReference type="Proteomes" id="UP000799537">
    <property type="component" value="Unassembled WGS sequence"/>
</dbReference>
<evidence type="ECO:0000313" key="2">
    <source>
        <dbReference type="EMBL" id="KAF2165080.1"/>
    </source>
</evidence>
<feature type="region of interest" description="Disordered" evidence="1">
    <location>
        <begin position="320"/>
        <end position="345"/>
    </location>
</feature>
<name>A0A6A6CFR5_ZASCE</name>
<organism evidence="2 3">
    <name type="scientific">Zasmidium cellare ATCC 36951</name>
    <dbReference type="NCBI Taxonomy" id="1080233"/>
    <lineage>
        <taxon>Eukaryota</taxon>
        <taxon>Fungi</taxon>
        <taxon>Dikarya</taxon>
        <taxon>Ascomycota</taxon>
        <taxon>Pezizomycotina</taxon>
        <taxon>Dothideomycetes</taxon>
        <taxon>Dothideomycetidae</taxon>
        <taxon>Mycosphaerellales</taxon>
        <taxon>Mycosphaerellaceae</taxon>
        <taxon>Zasmidium</taxon>
    </lineage>
</organism>
<dbReference type="GeneID" id="54560526"/>